<dbReference type="InterPro" id="IPR036526">
    <property type="entry name" value="C-N_Hydrolase_sf"/>
</dbReference>
<gene>
    <name evidence="3" type="ORF">FC83_GL001508</name>
</gene>
<dbReference type="Pfam" id="PF00795">
    <property type="entry name" value="CN_hydrolase"/>
    <property type="match status" value="1"/>
</dbReference>
<dbReference type="STRING" id="1423734.FC83_GL001508"/>
<dbReference type="SUPFAM" id="SSF56317">
    <property type="entry name" value="Carbon-nitrogen hydrolase"/>
    <property type="match status" value="1"/>
</dbReference>
<dbReference type="EMBL" id="AZGA01000088">
    <property type="protein sequence ID" value="KRM30377.1"/>
    <property type="molecule type" value="Genomic_DNA"/>
</dbReference>
<dbReference type="GO" id="GO:0016811">
    <property type="term" value="F:hydrolase activity, acting on carbon-nitrogen (but not peptide) bonds, in linear amides"/>
    <property type="evidence" value="ECO:0007669"/>
    <property type="project" value="TreeGrafter"/>
</dbReference>
<dbReference type="PATRIC" id="fig|1423734.3.peg.1526"/>
<dbReference type="Proteomes" id="UP000051236">
    <property type="component" value="Unassembled WGS sequence"/>
</dbReference>
<dbReference type="AlphaFoldDB" id="X0PMT8"/>
<keyword evidence="1" id="KW-0378">Hydrolase</keyword>
<keyword evidence="4" id="KW-1185">Reference proteome</keyword>
<evidence type="ECO:0000313" key="3">
    <source>
        <dbReference type="EMBL" id="KRM30377.1"/>
    </source>
</evidence>
<dbReference type="OrthoDB" id="9811121at2"/>
<proteinExistence type="predicted"/>
<evidence type="ECO:0000313" key="4">
    <source>
        <dbReference type="Proteomes" id="UP000051236"/>
    </source>
</evidence>
<dbReference type="InterPro" id="IPR050345">
    <property type="entry name" value="Aliph_Amidase/BUP"/>
</dbReference>
<accession>X0PMT8</accession>
<dbReference type="InterPro" id="IPR003010">
    <property type="entry name" value="C-N_Hydrolase"/>
</dbReference>
<name>X0PMT8_9LACO</name>
<feature type="domain" description="CN hydrolase" evidence="2">
    <location>
        <begin position="6"/>
        <end position="261"/>
    </location>
</feature>
<dbReference type="PROSITE" id="PS50263">
    <property type="entry name" value="CN_HYDROLASE"/>
    <property type="match status" value="1"/>
</dbReference>
<dbReference type="CDD" id="cd07197">
    <property type="entry name" value="nitrilase"/>
    <property type="match status" value="1"/>
</dbReference>
<dbReference type="RefSeq" id="WP_035451351.1">
    <property type="nucleotide sequence ID" value="NZ_AZGA01000088.1"/>
</dbReference>
<protein>
    <recommendedName>
        <fullName evidence="2">CN hydrolase domain-containing protein</fullName>
    </recommendedName>
</protein>
<comment type="caution">
    <text evidence="3">The sequence shown here is derived from an EMBL/GenBank/DDBJ whole genome shotgun (WGS) entry which is preliminary data.</text>
</comment>
<evidence type="ECO:0000259" key="2">
    <source>
        <dbReference type="PROSITE" id="PS50263"/>
    </source>
</evidence>
<dbReference type="PANTHER" id="PTHR43674:SF16">
    <property type="entry name" value="CARBON-NITROGEN FAMILY, PUTATIVE (AFU_ORTHOLOGUE AFUA_5G02350)-RELATED"/>
    <property type="match status" value="1"/>
</dbReference>
<evidence type="ECO:0000256" key="1">
    <source>
        <dbReference type="ARBA" id="ARBA00022801"/>
    </source>
</evidence>
<dbReference type="Gene3D" id="3.60.110.10">
    <property type="entry name" value="Carbon-nitrogen hydrolase"/>
    <property type="match status" value="1"/>
</dbReference>
<dbReference type="PANTHER" id="PTHR43674">
    <property type="entry name" value="NITRILASE C965.09-RELATED"/>
    <property type="match status" value="1"/>
</dbReference>
<dbReference type="eggNOG" id="COG0388">
    <property type="taxonomic scope" value="Bacteria"/>
</dbReference>
<organism evidence="3 4">
    <name type="scientific">Agrilactobacillus composti DSM 18527 = JCM 14202</name>
    <dbReference type="NCBI Taxonomy" id="1423734"/>
    <lineage>
        <taxon>Bacteria</taxon>
        <taxon>Bacillati</taxon>
        <taxon>Bacillota</taxon>
        <taxon>Bacilli</taxon>
        <taxon>Lactobacillales</taxon>
        <taxon>Lactobacillaceae</taxon>
        <taxon>Agrilactobacillus</taxon>
    </lineage>
</organism>
<sequence length="305" mass="33849">MQKDLANIAVVTFNAQWGKKAQNLNRILGFIESAAKRGADFILLPEMALTGYDDQPEIPLEEKMQYQLAETIPGPATDQIATLTKKYGVYAFVGMPERDKTTDAIYNSMSVFGPQGLCGTYRKMHLPGLEPNWAKRGDTPLIIDTPWGPVGCAICYDTWAFPELMRYYAAKGCRLYINITATAQCRGKYLANTNIEAGVIRDCIFVASANLGGKDLYNDFWGGSSVVGPGQNTLEAYYYVGGKYTDDQANETKLNLTTVDLSLASRYIYEPNRLLAGETDFRPDIYQKLYTELSTTNLIGSDQHA</sequence>
<reference evidence="3 4" key="1">
    <citation type="journal article" date="2015" name="Genome Announc.">
        <title>Expanding the biotechnology potential of lactobacilli through comparative genomics of 213 strains and associated genera.</title>
        <authorList>
            <person name="Sun Z."/>
            <person name="Harris H.M."/>
            <person name="McCann A."/>
            <person name="Guo C."/>
            <person name="Argimon S."/>
            <person name="Zhang W."/>
            <person name="Yang X."/>
            <person name="Jeffery I.B."/>
            <person name="Cooney J.C."/>
            <person name="Kagawa T.F."/>
            <person name="Liu W."/>
            <person name="Song Y."/>
            <person name="Salvetti E."/>
            <person name="Wrobel A."/>
            <person name="Rasinkangas P."/>
            <person name="Parkhill J."/>
            <person name="Rea M.C."/>
            <person name="O'Sullivan O."/>
            <person name="Ritari J."/>
            <person name="Douillard F.P."/>
            <person name="Paul Ross R."/>
            <person name="Yang R."/>
            <person name="Briner A.E."/>
            <person name="Felis G.E."/>
            <person name="de Vos W.M."/>
            <person name="Barrangou R."/>
            <person name="Klaenhammer T.R."/>
            <person name="Caufield P.W."/>
            <person name="Cui Y."/>
            <person name="Zhang H."/>
            <person name="O'Toole P.W."/>
        </authorList>
    </citation>
    <scope>NUCLEOTIDE SEQUENCE [LARGE SCALE GENOMIC DNA]</scope>
    <source>
        <strain evidence="3 4">DSM 18527</strain>
    </source>
</reference>